<evidence type="ECO:0000256" key="1">
    <source>
        <dbReference type="SAM" id="Phobius"/>
    </source>
</evidence>
<proteinExistence type="predicted"/>
<dbReference type="InParanoid" id="B4J0Y6"/>
<reference evidence="3 4" key="1">
    <citation type="journal article" date="2007" name="Nature">
        <title>Evolution of genes and genomes on the Drosophila phylogeny.</title>
        <authorList>
            <consortium name="Drosophila 12 Genomes Consortium"/>
            <person name="Clark A.G."/>
            <person name="Eisen M.B."/>
            <person name="Smith D.R."/>
            <person name="Bergman C.M."/>
            <person name="Oliver B."/>
            <person name="Markow T.A."/>
            <person name="Kaufman T.C."/>
            <person name="Kellis M."/>
            <person name="Gelbart W."/>
            <person name="Iyer V.N."/>
            <person name="Pollard D.A."/>
            <person name="Sackton T.B."/>
            <person name="Larracuente A.M."/>
            <person name="Singh N.D."/>
            <person name="Abad J.P."/>
            <person name="Abt D.N."/>
            <person name="Adryan B."/>
            <person name="Aguade M."/>
            <person name="Akashi H."/>
            <person name="Anderson W.W."/>
            <person name="Aquadro C.F."/>
            <person name="Ardell D.H."/>
            <person name="Arguello R."/>
            <person name="Artieri C.G."/>
            <person name="Barbash D.A."/>
            <person name="Barker D."/>
            <person name="Barsanti P."/>
            <person name="Batterham P."/>
            <person name="Batzoglou S."/>
            <person name="Begun D."/>
            <person name="Bhutkar A."/>
            <person name="Blanco E."/>
            <person name="Bosak S.A."/>
            <person name="Bradley R.K."/>
            <person name="Brand A.D."/>
            <person name="Brent M.R."/>
            <person name="Brooks A.N."/>
            <person name="Brown R.H."/>
            <person name="Butlin R.K."/>
            <person name="Caggese C."/>
            <person name="Calvi B.R."/>
            <person name="Bernardo de Carvalho A."/>
            <person name="Caspi A."/>
            <person name="Castrezana S."/>
            <person name="Celniker S.E."/>
            <person name="Chang J.L."/>
            <person name="Chapple C."/>
            <person name="Chatterji S."/>
            <person name="Chinwalla A."/>
            <person name="Civetta A."/>
            <person name="Clifton S.W."/>
            <person name="Comeron J.M."/>
            <person name="Costello J.C."/>
            <person name="Coyne J.A."/>
            <person name="Daub J."/>
            <person name="David R.G."/>
            <person name="Delcher A.L."/>
            <person name="Delehaunty K."/>
            <person name="Do C.B."/>
            <person name="Ebling H."/>
            <person name="Edwards K."/>
            <person name="Eickbush T."/>
            <person name="Evans J.D."/>
            <person name="Filipski A."/>
            <person name="Findeiss S."/>
            <person name="Freyhult E."/>
            <person name="Fulton L."/>
            <person name="Fulton R."/>
            <person name="Garcia A.C."/>
            <person name="Gardiner A."/>
            <person name="Garfield D.A."/>
            <person name="Garvin B.E."/>
            <person name="Gibson G."/>
            <person name="Gilbert D."/>
            <person name="Gnerre S."/>
            <person name="Godfrey J."/>
            <person name="Good R."/>
            <person name="Gotea V."/>
            <person name="Gravely B."/>
            <person name="Greenberg A.J."/>
            <person name="Griffiths-Jones S."/>
            <person name="Gross S."/>
            <person name="Guigo R."/>
            <person name="Gustafson E.A."/>
            <person name="Haerty W."/>
            <person name="Hahn M.W."/>
            <person name="Halligan D.L."/>
            <person name="Halpern A.L."/>
            <person name="Halter G.M."/>
            <person name="Han M.V."/>
            <person name="Heger A."/>
            <person name="Hillier L."/>
            <person name="Hinrichs A.S."/>
            <person name="Holmes I."/>
            <person name="Hoskins R.A."/>
            <person name="Hubisz M.J."/>
            <person name="Hultmark D."/>
            <person name="Huntley M.A."/>
            <person name="Jaffe D.B."/>
            <person name="Jagadeeshan S."/>
            <person name="Jeck W.R."/>
            <person name="Johnson J."/>
            <person name="Jones C.D."/>
            <person name="Jordan W.C."/>
            <person name="Karpen G.H."/>
            <person name="Kataoka E."/>
            <person name="Keightley P.D."/>
            <person name="Kheradpour P."/>
            <person name="Kirkness E.F."/>
            <person name="Koerich L.B."/>
            <person name="Kristiansen K."/>
            <person name="Kudrna D."/>
            <person name="Kulathinal R.J."/>
            <person name="Kumar S."/>
            <person name="Kwok R."/>
            <person name="Lander E."/>
            <person name="Langley C.H."/>
            <person name="Lapoint R."/>
            <person name="Lazzaro B.P."/>
            <person name="Lee S.J."/>
            <person name="Levesque L."/>
            <person name="Li R."/>
            <person name="Lin C.F."/>
            <person name="Lin M.F."/>
            <person name="Lindblad-Toh K."/>
            <person name="Llopart A."/>
            <person name="Long M."/>
            <person name="Low L."/>
            <person name="Lozovsky E."/>
            <person name="Lu J."/>
            <person name="Luo M."/>
            <person name="Machado C.A."/>
            <person name="Makalowski W."/>
            <person name="Marzo M."/>
            <person name="Matsuda M."/>
            <person name="Matzkin L."/>
            <person name="McAllister B."/>
            <person name="McBride C.S."/>
            <person name="McKernan B."/>
            <person name="McKernan K."/>
            <person name="Mendez-Lago M."/>
            <person name="Minx P."/>
            <person name="Mollenhauer M.U."/>
            <person name="Montooth K."/>
            <person name="Mount S.M."/>
            <person name="Mu X."/>
            <person name="Myers E."/>
            <person name="Negre B."/>
            <person name="Newfeld S."/>
            <person name="Nielsen R."/>
            <person name="Noor M.A."/>
            <person name="O'Grady P."/>
            <person name="Pachter L."/>
            <person name="Papaceit M."/>
            <person name="Parisi M.J."/>
            <person name="Parisi M."/>
            <person name="Parts L."/>
            <person name="Pedersen J.S."/>
            <person name="Pesole G."/>
            <person name="Phillippy A.M."/>
            <person name="Ponting C.P."/>
            <person name="Pop M."/>
            <person name="Porcelli D."/>
            <person name="Powell J.R."/>
            <person name="Prohaska S."/>
            <person name="Pruitt K."/>
            <person name="Puig M."/>
            <person name="Quesneville H."/>
            <person name="Ram K.R."/>
            <person name="Rand D."/>
            <person name="Rasmussen M.D."/>
            <person name="Reed L.K."/>
            <person name="Reenan R."/>
            <person name="Reily A."/>
            <person name="Remington K.A."/>
            <person name="Rieger T.T."/>
            <person name="Ritchie M.G."/>
            <person name="Robin C."/>
            <person name="Rogers Y.H."/>
            <person name="Rohde C."/>
            <person name="Rozas J."/>
            <person name="Rubenfield M.J."/>
            <person name="Ruiz A."/>
            <person name="Russo S."/>
            <person name="Salzberg S.L."/>
            <person name="Sanchez-Gracia A."/>
            <person name="Saranga D.J."/>
            <person name="Sato H."/>
            <person name="Schaeffer S.W."/>
            <person name="Schatz M.C."/>
            <person name="Schlenke T."/>
            <person name="Schwartz R."/>
            <person name="Segarra C."/>
            <person name="Singh R.S."/>
            <person name="Sirot L."/>
            <person name="Sirota M."/>
            <person name="Sisneros N.B."/>
            <person name="Smith C.D."/>
            <person name="Smith T.F."/>
            <person name="Spieth J."/>
            <person name="Stage D.E."/>
            <person name="Stark A."/>
            <person name="Stephan W."/>
            <person name="Strausberg R.L."/>
            <person name="Strempel S."/>
            <person name="Sturgill D."/>
            <person name="Sutton G."/>
            <person name="Sutton G.G."/>
            <person name="Tao W."/>
            <person name="Teichmann S."/>
            <person name="Tobari Y.N."/>
            <person name="Tomimura Y."/>
            <person name="Tsolas J.M."/>
            <person name="Valente V.L."/>
            <person name="Venter E."/>
            <person name="Venter J.C."/>
            <person name="Vicario S."/>
            <person name="Vieira F.G."/>
            <person name="Vilella A.J."/>
            <person name="Villasante A."/>
            <person name="Walenz B."/>
            <person name="Wang J."/>
            <person name="Wasserman M."/>
            <person name="Watts T."/>
            <person name="Wilson D."/>
            <person name="Wilson R.K."/>
            <person name="Wing R.A."/>
            <person name="Wolfner M.F."/>
            <person name="Wong A."/>
            <person name="Wong G.K."/>
            <person name="Wu C.I."/>
            <person name="Wu G."/>
            <person name="Yamamoto D."/>
            <person name="Yang H.P."/>
            <person name="Yang S.P."/>
            <person name="Yorke J.A."/>
            <person name="Yoshida K."/>
            <person name="Zdobnov E."/>
            <person name="Zhang P."/>
            <person name="Zhang Y."/>
            <person name="Zimin A.V."/>
            <person name="Baldwin J."/>
            <person name="Abdouelleil A."/>
            <person name="Abdulkadir J."/>
            <person name="Abebe A."/>
            <person name="Abera B."/>
            <person name="Abreu J."/>
            <person name="Acer S.C."/>
            <person name="Aftuck L."/>
            <person name="Alexander A."/>
            <person name="An P."/>
            <person name="Anderson E."/>
            <person name="Anderson S."/>
            <person name="Arachi H."/>
            <person name="Azer M."/>
            <person name="Bachantsang P."/>
            <person name="Barry A."/>
            <person name="Bayul T."/>
            <person name="Berlin A."/>
            <person name="Bessette D."/>
            <person name="Bloom T."/>
            <person name="Blye J."/>
            <person name="Boguslavskiy L."/>
            <person name="Bonnet C."/>
            <person name="Boukhgalter B."/>
            <person name="Bourzgui I."/>
            <person name="Brown A."/>
            <person name="Cahill P."/>
            <person name="Channer S."/>
            <person name="Cheshatsang Y."/>
            <person name="Chuda L."/>
            <person name="Citroen M."/>
            <person name="Collymore A."/>
            <person name="Cooke P."/>
            <person name="Costello M."/>
            <person name="D'Aco K."/>
            <person name="Daza R."/>
            <person name="De Haan G."/>
            <person name="DeGray S."/>
            <person name="DeMaso C."/>
            <person name="Dhargay N."/>
            <person name="Dooley K."/>
            <person name="Dooley E."/>
            <person name="Doricent M."/>
            <person name="Dorje P."/>
            <person name="Dorjee K."/>
            <person name="Dupes A."/>
            <person name="Elong R."/>
            <person name="Falk J."/>
            <person name="Farina A."/>
            <person name="Faro S."/>
            <person name="Ferguson D."/>
            <person name="Fisher S."/>
            <person name="Foley C.D."/>
            <person name="Franke A."/>
            <person name="Friedrich D."/>
            <person name="Gadbois L."/>
            <person name="Gearin G."/>
            <person name="Gearin C.R."/>
            <person name="Giannoukos G."/>
            <person name="Goode T."/>
            <person name="Graham J."/>
            <person name="Grandbois E."/>
            <person name="Grewal S."/>
            <person name="Gyaltsen K."/>
            <person name="Hafez N."/>
            <person name="Hagos B."/>
            <person name="Hall J."/>
            <person name="Henson C."/>
            <person name="Hollinger A."/>
            <person name="Honan T."/>
            <person name="Huard M.D."/>
            <person name="Hughes L."/>
            <person name="Hurhula B."/>
            <person name="Husby M.E."/>
            <person name="Kamat A."/>
            <person name="Kanga B."/>
            <person name="Kashin S."/>
            <person name="Khazanovich D."/>
            <person name="Kisner P."/>
            <person name="Lance K."/>
            <person name="Lara M."/>
            <person name="Lee W."/>
            <person name="Lennon N."/>
            <person name="Letendre F."/>
            <person name="LeVine R."/>
            <person name="Lipovsky A."/>
            <person name="Liu X."/>
            <person name="Liu J."/>
            <person name="Liu S."/>
            <person name="Lokyitsang T."/>
            <person name="Lokyitsang Y."/>
            <person name="Lubonja R."/>
            <person name="Lui A."/>
            <person name="MacDonald P."/>
            <person name="Magnisalis V."/>
            <person name="Maru K."/>
            <person name="Matthews C."/>
            <person name="McCusker W."/>
            <person name="McDonough S."/>
            <person name="Mehta T."/>
            <person name="Meldrim J."/>
            <person name="Meneus L."/>
            <person name="Mihai O."/>
            <person name="Mihalev A."/>
            <person name="Mihova T."/>
            <person name="Mittelman R."/>
            <person name="Mlenga V."/>
            <person name="Montmayeur A."/>
            <person name="Mulrain L."/>
            <person name="Navidi A."/>
            <person name="Naylor J."/>
            <person name="Negash T."/>
            <person name="Nguyen T."/>
            <person name="Nguyen N."/>
            <person name="Nicol R."/>
            <person name="Norbu C."/>
            <person name="Norbu N."/>
            <person name="Novod N."/>
            <person name="O'Neill B."/>
            <person name="Osman S."/>
            <person name="Markiewicz E."/>
            <person name="Oyono O.L."/>
            <person name="Patti C."/>
            <person name="Phunkhang P."/>
            <person name="Pierre F."/>
            <person name="Priest M."/>
            <person name="Raghuraman S."/>
            <person name="Rege F."/>
            <person name="Reyes R."/>
            <person name="Rise C."/>
            <person name="Rogov P."/>
            <person name="Ross K."/>
            <person name="Ryan E."/>
            <person name="Settipalli S."/>
            <person name="Shea T."/>
            <person name="Sherpa N."/>
            <person name="Shi L."/>
            <person name="Shih D."/>
            <person name="Sparrow T."/>
            <person name="Spaulding J."/>
            <person name="Stalker J."/>
            <person name="Stange-Thomann N."/>
            <person name="Stavropoulos S."/>
            <person name="Stone C."/>
            <person name="Strader C."/>
            <person name="Tesfaye S."/>
            <person name="Thomson T."/>
            <person name="Thoulutsang Y."/>
            <person name="Thoulutsang D."/>
            <person name="Topham K."/>
            <person name="Topping I."/>
            <person name="Tsamla T."/>
            <person name="Vassiliev H."/>
            <person name="Vo A."/>
            <person name="Wangchuk T."/>
            <person name="Wangdi T."/>
            <person name="Weiand M."/>
            <person name="Wilkinson J."/>
            <person name="Wilson A."/>
            <person name="Yadav S."/>
            <person name="Young G."/>
            <person name="Yu Q."/>
            <person name="Zembek L."/>
            <person name="Zhong D."/>
            <person name="Zimmer A."/>
            <person name="Zwirko Z."/>
            <person name="Jaffe D.B."/>
            <person name="Alvarez P."/>
            <person name="Brockman W."/>
            <person name="Butler J."/>
            <person name="Chin C."/>
            <person name="Gnerre S."/>
            <person name="Grabherr M."/>
            <person name="Kleber M."/>
            <person name="Mauceli E."/>
            <person name="MacCallum I."/>
        </authorList>
    </citation>
    <scope>NUCLEOTIDE SEQUENCE [LARGE SCALE GENOMIC DNA]</scope>
    <source>
        <strain evidence="4">Tucson 15287-2541.00</strain>
    </source>
</reference>
<dbReference type="PhylomeDB" id="B4J0Y6"/>
<dbReference type="OMA" id="NRQRRMF"/>
<evidence type="ECO:0000313" key="4">
    <source>
        <dbReference type="Proteomes" id="UP000001070"/>
    </source>
</evidence>
<dbReference type="Proteomes" id="UP000001070">
    <property type="component" value="Unassembled WGS sequence"/>
</dbReference>
<sequence>MANAQNNGRTGQSNERSIREAQQLFAETLCFDNKITWDLTPENQPDTLKLKIDNITKDPEVREAMFNSVWEQRKYTNRQSLTSLIFVMVAIDKTEEELDMAAESRSNWSCHPVYRTRRCTSDNLDSNSSSNCCMIFVDENGRVYQNWDAYLANNQLPAGIMVAPARGIYTLIDGIVLLENRLTPAASPRRKALQKLDGVIGVGGALACTLLALPVAAPIIAAAGVVSVSCVSYATARSSVNLVNRSIHEQSISVTNRSARKDWFAVVGGTVALGVTVANRVLARVAKSECEVNTFNEHAVNGFNISCIIISGAGLANVAFDLYLKKRDDAAISAMDVLQLSASLVVFTHSVYNFKLASTIIRESRNQDSFHVPLQNRQRSTYEQLSTVTTGNGGANRGEADIIRNVNGSPQELTDPTIWENYGRLAINGLKVALTYYGPLVKDRIIDSDNIDNVLSYLHQKIPVDLQKFVLKLANRFVKFYVKQIETMVQFYISTESVIYTIISQLLNKYAGCALQQLEEQSSEILNNIKKYYWSQNPTCFTSKIIKCEVCGGQYNYCDL</sequence>
<dbReference type="EMBL" id="CH916366">
    <property type="protein sequence ID" value="EDV95807.1"/>
    <property type="molecule type" value="Genomic_DNA"/>
</dbReference>
<dbReference type="AlphaFoldDB" id="B4J0Y6"/>
<feature type="transmembrane region" description="Helical" evidence="1">
    <location>
        <begin position="263"/>
        <end position="283"/>
    </location>
</feature>
<keyword evidence="4" id="KW-1185">Reference proteome</keyword>
<organism evidence="4">
    <name type="scientific">Drosophila grimshawi</name>
    <name type="common">Hawaiian fruit fly</name>
    <name type="synonym">Idiomyia grimshawi</name>
    <dbReference type="NCBI Taxonomy" id="7222"/>
    <lineage>
        <taxon>Eukaryota</taxon>
        <taxon>Metazoa</taxon>
        <taxon>Ecdysozoa</taxon>
        <taxon>Arthropoda</taxon>
        <taxon>Hexapoda</taxon>
        <taxon>Insecta</taxon>
        <taxon>Pterygota</taxon>
        <taxon>Neoptera</taxon>
        <taxon>Endopterygota</taxon>
        <taxon>Diptera</taxon>
        <taxon>Brachycera</taxon>
        <taxon>Muscomorpha</taxon>
        <taxon>Ephydroidea</taxon>
        <taxon>Drosophilidae</taxon>
        <taxon>Drosophila</taxon>
        <taxon>Hawaiian Drosophila</taxon>
    </lineage>
</organism>
<evidence type="ECO:0000259" key="2">
    <source>
        <dbReference type="Pfam" id="PF16013"/>
    </source>
</evidence>
<dbReference type="KEGG" id="dgr:6558864"/>
<keyword evidence="1" id="KW-0812">Transmembrane</keyword>
<dbReference type="STRING" id="7222.B4J0Y6"/>
<dbReference type="FunCoup" id="B4J0Y6">
    <property type="interactions" value="164"/>
</dbReference>
<feature type="domain" description="DUF4781" evidence="2">
    <location>
        <begin position="111"/>
        <end position="407"/>
    </location>
</feature>
<protein>
    <submittedName>
        <fullName evidence="3">GH15907</fullName>
    </submittedName>
</protein>
<dbReference type="PANTHER" id="PTHR21115">
    <property type="entry name" value="GH06117P-RELATED"/>
    <property type="match status" value="1"/>
</dbReference>
<feature type="transmembrane region" description="Helical" evidence="1">
    <location>
        <begin position="196"/>
        <end position="213"/>
    </location>
</feature>
<name>B4J0Y6_DROGR</name>
<dbReference type="InterPro" id="IPR031962">
    <property type="entry name" value="DUF4781"/>
</dbReference>
<evidence type="ECO:0000313" key="3">
    <source>
        <dbReference type="EMBL" id="EDV95807.1"/>
    </source>
</evidence>
<gene>
    <name evidence="3" type="primary">Dgri\GH15907</name>
    <name evidence="3" type="ORF">Dgri_GH15907</name>
</gene>
<dbReference type="PANTHER" id="PTHR21115:SF0">
    <property type="entry name" value="GH06117P-RELATED"/>
    <property type="match status" value="1"/>
</dbReference>
<dbReference type="eggNOG" id="ENOG502S29Y">
    <property type="taxonomic scope" value="Eukaryota"/>
</dbReference>
<keyword evidence="1" id="KW-0472">Membrane</keyword>
<feature type="transmembrane region" description="Helical" evidence="1">
    <location>
        <begin position="303"/>
        <end position="324"/>
    </location>
</feature>
<dbReference type="OrthoDB" id="6512497at2759"/>
<dbReference type="Pfam" id="PF16013">
    <property type="entry name" value="DUF4781"/>
    <property type="match status" value="1"/>
</dbReference>
<dbReference type="HOGENOM" id="CLU_033017_0_0_1"/>
<keyword evidence="1" id="KW-1133">Transmembrane helix</keyword>
<accession>B4J0Y6</accession>